<evidence type="ECO:0000313" key="5">
    <source>
        <dbReference type="Proteomes" id="UP001153069"/>
    </source>
</evidence>
<dbReference type="AlphaFoldDB" id="A0A9N8E3Y3"/>
<name>A0A9N8E3Y3_9STRA</name>
<dbReference type="Proteomes" id="UP001153069">
    <property type="component" value="Unassembled WGS sequence"/>
</dbReference>
<feature type="signal peptide" evidence="3">
    <location>
        <begin position="1"/>
        <end position="21"/>
    </location>
</feature>
<evidence type="ECO:0000256" key="1">
    <source>
        <dbReference type="SAM" id="MobiDB-lite"/>
    </source>
</evidence>
<keyword evidence="2" id="KW-0472">Membrane</keyword>
<proteinExistence type="predicted"/>
<evidence type="ECO:0000256" key="3">
    <source>
        <dbReference type="SAM" id="SignalP"/>
    </source>
</evidence>
<feature type="transmembrane region" description="Helical" evidence="2">
    <location>
        <begin position="68"/>
        <end position="87"/>
    </location>
</feature>
<keyword evidence="2" id="KW-0812">Transmembrane</keyword>
<evidence type="ECO:0000313" key="4">
    <source>
        <dbReference type="EMBL" id="CAB9514037.1"/>
    </source>
</evidence>
<feature type="region of interest" description="Disordered" evidence="1">
    <location>
        <begin position="247"/>
        <end position="273"/>
    </location>
</feature>
<dbReference type="OrthoDB" id="420320at2759"/>
<feature type="transmembrane region" description="Helical" evidence="2">
    <location>
        <begin position="108"/>
        <end position="125"/>
    </location>
</feature>
<sequence length="287" mass="33092">MNGRTIFVVCLLTFLFWESWSVSLASLFGIHFWDRQHALAIIHSNSVGLYNSTAFAEITETYYSPHRYIYLLPHVIGAIIWWNLYFLQLIPKVRHAFNKRLHRWLGRLLMVTACMQTSSGVGLALTSHSKIILIVSGFLALAVFYCVYHAWKYAIHRDIRRHKYWVLKVVGYLQTIALQRFYIVLLITTHQMGWYGLYPNLRENSTLEEANAVVLDMFDHSFVFAIFTAMLLTEWYIAGEQGMMEAPEPSQGYATDKSSQRETTIPPTVHEKQPLLSGRCTQKGACS</sequence>
<feature type="transmembrane region" description="Helical" evidence="2">
    <location>
        <begin position="131"/>
        <end position="151"/>
    </location>
</feature>
<keyword evidence="2" id="KW-1133">Transmembrane helix</keyword>
<evidence type="ECO:0000256" key="2">
    <source>
        <dbReference type="SAM" id="Phobius"/>
    </source>
</evidence>
<keyword evidence="3" id="KW-0732">Signal</keyword>
<reference evidence="4" key="1">
    <citation type="submission" date="2020-06" db="EMBL/GenBank/DDBJ databases">
        <authorList>
            <consortium name="Plant Systems Biology data submission"/>
        </authorList>
    </citation>
    <scope>NUCLEOTIDE SEQUENCE</scope>
    <source>
        <strain evidence="4">D6</strain>
    </source>
</reference>
<dbReference type="InterPro" id="IPR018750">
    <property type="entry name" value="DUF2306_membrane"/>
</dbReference>
<dbReference type="Pfam" id="PF10067">
    <property type="entry name" value="DUF2306"/>
    <property type="match status" value="1"/>
</dbReference>
<accession>A0A9N8E3Y3</accession>
<feature type="transmembrane region" description="Helical" evidence="2">
    <location>
        <begin position="172"/>
        <end position="197"/>
    </location>
</feature>
<dbReference type="EMBL" id="CAICTM010000627">
    <property type="protein sequence ID" value="CAB9514037.1"/>
    <property type="molecule type" value="Genomic_DNA"/>
</dbReference>
<feature type="compositionally biased region" description="Polar residues" evidence="1">
    <location>
        <begin position="252"/>
        <end position="266"/>
    </location>
</feature>
<feature type="transmembrane region" description="Helical" evidence="2">
    <location>
        <begin position="217"/>
        <end position="237"/>
    </location>
</feature>
<organism evidence="4 5">
    <name type="scientific">Seminavis robusta</name>
    <dbReference type="NCBI Taxonomy" id="568900"/>
    <lineage>
        <taxon>Eukaryota</taxon>
        <taxon>Sar</taxon>
        <taxon>Stramenopiles</taxon>
        <taxon>Ochrophyta</taxon>
        <taxon>Bacillariophyta</taxon>
        <taxon>Bacillariophyceae</taxon>
        <taxon>Bacillariophycidae</taxon>
        <taxon>Naviculales</taxon>
        <taxon>Naviculaceae</taxon>
        <taxon>Seminavis</taxon>
    </lineage>
</organism>
<keyword evidence="5" id="KW-1185">Reference proteome</keyword>
<feature type="chain" id="PRO_5040216023" evidence="3">
    <location>
        <begin position="22"/>
        <end position="287"/>
    </location>
</feature>
<comment type="caution">
    <text evidence="4">The sequence shown here is derived from an EMBL/GenBank/DDBJ whole genome shotgun (WGS) entry which is preliminary data.</text>
</comment>
<gene>
    <name evidence="4" type="ORF">SEMRO_628_G178000.1</name>
</gene>
<protein>
    <submittedName>
        <fullName evidence="4">Uncharacterized protein</fullName>
    </submittedName>
</protein>